<feature type="domain" description="AAA+ ATPase" evidence="3">
    <location>
        <begin position="160"/>
        <end position="295"/>
    </location>
</feature>
<dbReference type="InterPro" id="IPR027417">
    <property type="entry name" value="P-loop_NTPase"/>
</dbReference>
<evidence type="ECO:0000313" key="5">
    <source>
        <dbReference type="Proteomes" id="UP000236723"/>
    </source>
</evidence>
<reference evidence="5" key="1">
    <citation type="submission" date="2016-10" db="EMBL/GenBank/DDBJ databases">
        <authorList>
            <person name="Varghese N."/>
            <person name="Submissions S."/>
        </authorList>
    </citation>
    <scope>NUCLEOTIDE SEQUENCE [LARGE SCALE GENOMIC DNA]</scope>
    <source>
        <strain evidence="5">DSM 43163</strain>
    </source>
</reference>
<dbReference type="Pfam" id="PF13401">
    <property type="entry name" value="AAA_22"/>
    <property type="match status" value="1"/>
</dbReference>
<dbReference type="GO" id="GO:0043531">
    <property type="term" value="F:ADP binding"/>
    <property type="evidence" value="ECO:0007669"/>
    <property type="project" value="InterPro"/>
</dbReference>
<feature type="repeat" description="TPR" evidence="1">
    <location>
        <begin position="621"/>
        <end position="654"/>
    </location>
</feature>
<name>A0A1H5THK3_9ACTN</name>
<dbReference type="PANTHER" id="PTHR47691:SF3">
    <property type="entry name" value="HTH-TYPE TRANSCRIPTIONAL REGULATOR RV0890C-RELATED"/>
    <property type="match status" value="1"/>
</dbReference>
<dbReference type="PROSITE" id="PS50005">
    <property type="entry name" value="TPR"/>
    <property type="match status" value="1"/>
</dbReference>
<dbReference type="InterPro" id="IPR049945">
    <property type="entry name" value="AAA_22"/>
</dbReference>
<dbReference type="PRINTS" id="PR00364">
    <property type="entry name" value="DISEASERSIST"/>
</dbReference>
<evidence type="ECO:0000256" key="2">
    <source>
        <dbReference type="SAM" id="MobiDB-lite"/>
    </source>
</evidence>
<dbReference type="InterPro" id="IPR003593">
    <property type="entry name" value="AAA+_ATPase"/>
</dbReference>
<dbReference type="Proteomes" id="UP000236723">
    <property type="component" value="Unassembled WGS sequence"/>
</dbReference>
<organism evidence="4 5">
    <name type="scientific">Thermomonospora echinospora</name>
    <dbReference type="NCBI Taxonomy" id="1992"/>
    <lineage>
        <taxon>Bacteria</taxon>
        <taxon>Bacillati</taxon>
        <taxon>Actinomycetota</taxon>
        <taxon>Actinomycetes</taxon>
        <taxon>Streptosporangiales</taxon>
        <taxon>Thermomonosporaceae</taxon>
        <taxon>Thermomonospora</taxon>
    </lineage>
</organism>
<dbReference type="SUPFAM" id="SSF48452">
    <property type="entry name" value="TPR-like"/>
    <property type="match status" value="2"/>
</dbReference>
<gene>
    <name evidence="4" type="ORF">SAMN04489712_101621</name>
</gene>
<dbReference type="SMART" id="SM00028">
    <property type="entry name" value="TPR"/>
    <property type="match status" value="5"/>
</dbReference>
<proteinExistence type="predicted"/>
<dbReference type="PANTHER" id="PTHR47691">
    <property type="entry name" value="REGULATOR-RELATED"/>
    <property type="match status" value="1"/>
</dbReference>
<keyword evidence="1" id="KW-0802">TPR repeat</keyword>
<evidence type="ECO:0000256" key="1">
    <source>
        <dbReference type="PROSITE-ProRule" id="PRU00339"/>
    </source>
</evidence>
<evidence type="ECO:0000313" key="4">
    <source>
        <dbReference type="EMBL" id="SEF62233.1"/>
    </source>
</evidence>
<feature type="region of interest" description="Disordered" evidence="2">
    <location>
        <begin position="101"/>
        <end position="120"/>
    </location>
</feature>
<sequence length="886" mass="98373">MNNRRTPPDGWNRAAEWIIVESVLNRRRAPAARRPAERVEEGRASRATRLAAPWTVGGLTAVATALTMSLDLVSLPGPAQLGVMSGVTVLAGLVAWGSQRGAGPGEPAGDQAAAVEGGPPAQLPPVIAHFTGRAATLAELHEVFTDTVSRRRHRGPVRTTPHVVSIHGPAGVGKSALVTRFAHEIAGHYPDGALYFDLRGGRDARVRPEEVLTGFLLALGARLTTDPGGLQDLQKLWWSWVRGRRILVFLDNAQDAEQVQALIPPEPDCAVLVTSRQPLYLRNTHDRRLREFTEAQGVELLARLAGDERVAADPDSAVEVVRLCGHLPLAIGICGGRLAAREGWTLREMAGRLADERRRRLDELEVARRIDKSVRASLQLSYDDCTPTQRRLLRSFGLLAAPDVQGWAAGELLGVSALEGDDLLEALVDAQLVEYSGRDATGATRYRLHDLVRLYARERAEKEDSTEHRRQAVERVIGGYRERAEQMAAARWPQDWQRQSRGRPADPGGASALDWLGSERLALLALLDQAADLELWGLVWRLGRASCSLFHSLRVFWQEWRTVADITCRAARRLDDPRSIGIALLERSAVLGGQGQVATARDDVMEALRLFEELRERWWAARAHRAVGMTLRTAGHLDEAQHYLQRAVEMFREDGDQWWHARTQRNLGELRQAQRRYGEARRMLEEALAVFQRNGNNYSYAQTLRALGEVLAAEAHDLWDQGRIREAEGRFTQAAAILERAAEAFRLRHEQWEEARCLRAAGEVGDPRNGLRELTFVVRAENMLSGLGDTWGVARTRLSVGRALDRLGRLEEAVRAIESAVESFRELEDRWWEARSLRTLAEVLVAAGRPGDARAPADQALRIYRSLGNEAGQARARAVLDRALGS</sequence>
<keyword evidence="5" id="KW-1185">Reference proteome</keyword>
<accession>A0A1H5THK3</accession>
<dbReference type="SUPFAM" id="SSF52540">
    <property type="entry name" value="P-loop containing nucleoside triphosphate hydrolases"/>
    <property type="match status" value="1"/>
</dbReference>
<dbReference type="InterPro" id="IPR011990">
    <property type="entry name" value="TPR-like_helical_dom_sf"/>
</dbReference>
<protein>
    <submittedName>
        <fullName evidence="4">Tetratricopeptide (TPR) repeat</fullName>
    </submittedName>
</protein>
<dbReference type="Gene3D" id="1.25.40.10">
    <property type="entry name" value="Tetratricopeptide repeat domain"/>
    <property type="match status" value="2"/>
</dbReference>
<dbReference type="Pfam" id="PF13424">
    <property type="entry name" value="TPR_12"/>
    <property type="match status" value="3"/>
</dbReference>
<dbReference type="SMART" id="SM00382">
    <property type="entry name" value="AAA"/>
    <property type="match status" value="1"/>
</dbReference>
<dbReference type="InterPro" id="IPR019734">
    <property type="entry name" value="TPR_rpt"/>
</dbReference>
<evidence type="ECO:0000259" key="3">
    <source>
        <dbReference type="SMART" id="SM00382"/>
    </source>
</evidence>
<dbReference type="AlphaFoldDB" id="A0A1H5THK3"/>
<dbReference type="Gene3D" id="3.40.50.300">
    <property type="entry name" value="P-loop containing nucleotide triphosphate hydrolases"/>
    <property type="match status" value="1"/>
</dbReference>
<dbReference type="EMBL" id="FNVO01000001">
    <property type="protein sequence ID" value="SEF62233.1"/>
    <property type="molecule type" value="Genomic_DNA"/>
</dbReference>